<gene>
    <name evidence="2" type="ORF">N308_13370</name>
</gene>
<feature type="non-terminal residue" evidence="2">
    <location>
        <position position="131"/>
    </location>
</feature>
<dbReference type="Gene3D" id="2.60.40.10">
    <property type="entry name" value="Immunoglobulins"/>
    <property type="match status" value="1"/>
</dbReference>
<dbReference type="AlphaFoldDB" id="A0A093H8M1"/>
<keyword evidence="3" id="KW-1185">Reference proteome</keyword>
<evidence type="ECO:0000256" key="1">
    <source>
        <dbReference type="SAM" id="Phobius"/>
    </source>
</evidence>
<dbReference type="InterPro" id="IPR013783">
    <property type="entry name" value="Ig-like_fold"/>
</dbReference>
<protein>
    <submittedName>
        <fullName evidence="2">T-cell antigen CD7</fullName>
    </submittedName>
</protein>
<feature type="non-terminal residue" evidence="2">
    <location>
        <position position="1"/>
    </location>
</feature>
<keyword evidence="1" id="KW-0812">Transmembrane</keyword>
<dbReference type="GO" id="GO:0016020">
    <property type="term" value="C:membrane"/>
    <property type="evidence" value="ECO:0007669"/>
    <property type="project" value="InterPro"/>
</dbReference>
<evidence type="ECO:0000313" key="2">
    <source>
        <dbReference type="EMBL" id="KFV78036.1"/>
    </source>
</evidence>
<feature type="transmembrane region" description="Helical" evidence="1">
    <location>
        <begin position="80"/>
        <end position="102"/>
    </location>
</feature>
<dbReference type="Proteomes" id="UP000053584">
    <property type="component" value="Unassembled WGS sequence"/>
</dbReference>
<evidence type="ECO:0000313" key="3">
    <source>
        <dbReference type="Proteomes" id="UP000053584"/>
    </source>
</evidence>
<dbReference type="PANTHER" id="PTHR15343:SF0">
    <property type="entry name" value="T-CELL ANTIGEN CD7"/>
    <property type="match status" value="1"/>
</dbReference>
<accession>A0A093H8M1</accession>
<dbReference type="GO" id="GO:0002250">
    <property type="term" value="P:adaptive immune response"/>
    <property type="evidence" value="ECO:0007669"/>
    <property type="project" value="InterPro"/>
</dbReference>
<dbReference type="InterPro" id="IPR036179">
    <property type="entry name" value="Ig-like_dom_sf"/>
</dbReference>
<organism evidence="2 3">
    <name type="scientific">Struthio camelus australis</name>
    <dbReference type="NCBI Taxonomy" id="441894"/>
    <lineage>
        <taxon>Eukaryota</taxon>
        <taxon>Metazoa</taxon>
        <taxon>Chordata</taxon>
        <taxon>Craniata</taxon>
        <taxon>Vertebrata</taxon>
        <taxon>Euteleostomi</taxon>
        <taxon>Archelosauria</taxon>
        <taxon>Archosauria</taxon>
        <taxon>Dinosauria</taxon>
        <taxon>Saurischia</taxon>
        <taxon>Theropoda</taxon>
        <taxon>Coelurosauria</taxon>
        <taxon>Aves</taxon>
        <taxon>Palaeognathae</taxon>
        <taxon>Struthioniformes</taxon>
        <taxon>Struthionidae</taxon>
        <taxon>Struthio</taxon>
    </lineage>
</organism>
<name>A0A093H8M1_STRCA</name>
<dbReference type="SUPFAM" id="SSF48726">
    <property type="entry name" value="Immunoglobulin"/>
    <property type="match status" value="1"/>
</dbReference>
<keyword evidence="1" id="KW-1133">Transmembrane helix</keyword>
<keyword evidence="1" id="KW-0472">Membrane</keyword>
<dbReference type="EMBL" id="KL206021">
    <property type="protein sequence ID" value="KFV78036.1"/>
    <property type="molecule type" value="Genomic_DNA"/>
</dbReference>
<sequence>YFSKQNISTIFPAFANRLEYSKQEKTLVITLHNLQKSDSDIYVCVAVFKNSSLLSLNASGTMVLVKEVEQTECSSNPWNFYGLITAVVLLLSALTCCIFYNVNIKKYFQKRKTNAVYEDMSYSSRRNTLVR</sequence>
<proteinExistence type="predicted"/>
<dbReference type="PANTHER" id="PTHR15343">
    <property type="entry name" value="CD7"/>
    <property type="match status" value="1"/>
</dbReference>
<dbReference type="GO" id="GO:0038023">
    <property type="term" value="F:signaling receptor activity"/>
    <property type="evidence" value="ECO:0007669"/>
    <property type="project" value="InterPro"/>
</dbReference>
<reference evidence="2 3" key="1">
    <citation type="submission" date="2014-04" db="EMBL/GenBank/DDBJ databases">
        <title>Genome evolution of avian class.</title>
        <authorList>
            <person name="Zhang G."/>
            <person name="Li C."/>
        </authorList>
    </citation>
    <scope>NUCLEOTIDE SEQUENCE [LARGE SCALE GENOMIC DNA]</scope>
    <source>
        <strain evidence="2">BGI_N308</strain>
    </source>
</reference>
<dbReference type="InterPro" id="IPR039090">
    <property type="entry name" value="CD7"/>
</dbReference>